<evidence type="ECO:0000313" key="9">
    <source>
        <dbReference type="Proteomes" id="UP000051952"/>
    </source>
</evidence>
<comment type="catalytic activity">
    <reaction evidence="4">
        <text>[phosphatase 2A protein]-C-terminal L-leucine methyl ester + H2O = [phosphatase 2A protein]-C-terminal L-leucine + methanol + H(+)</text>
        <dbReference type="Rhea" id="RHEA:48548"/>
        <dbReference type="Rhea" id="RHEA-COMP:12134"/>
        <dbReference type="Rhea" id="RHEA-COMP:12135"/>
        <dbReference type="ChEBI" id="CHEBI:15377"/>
        <dbReference type="ChEBI" id="CHEBI:15378"/>
        <dbReference type="ChEBI" id="CHEBI:17790"/>
        <dbReference type="ChEBI" id="CHEBI:90516"/>
        <dbReference type="ChEBI" id="CHEBI:90517"/>
        <dbReference type="EC" id="3.1.1.89"/>
    </reaction>
</comment>
<proteinExistence type="inferred from homology"/>
<dbReference type="OMA" id="QGKFQTC"/>
<comment type="similarity">
    <text evidence="1 5">Belongs to the AB hydrolase superfamily.</text>
</comment>
<evidence type="ECO:0000259" key="7">
    <source>
        <dbReference type="Pfam" id="PF12697"/>
    </source>
</evidence>
<dbReference type="EMBL" id="CYKH01002197">
    <property type="protein sequence ID" value="CUI15511.1"/>
    <property type="molecule type" value="Genomic_DNA"/>
</dbReference>
<evidence type="ECO:0000256" key="3">
    <source>
        <dbReference type="ARBA" id="ARBA00022801"/>
    </source>
</evidence>
<dbReference type="OrthoDB" id="194865at2759"/>
<feature type="domain" description="AB hydrolase-1" evidence="7">
    <location>
        <begin position="43"/>
        <end position="297"/>
    </location>
</feature>
<dbReference type="Proteomes" id="UP000051952">
    <property type="component" value="Unassembled WGS sequence"/>
</dbReference>
<comment type="function">
    <text evidence="5">Demethylates proteins that have been reversibly carboxymethylated.</text>
</comment>
<dbReference type="InterPro" id="IPR029058">
    <property type="entry name" value="AB_hydrolase_fold"/>
</dbReference>
<feature type="active site" evidence="6">
    <location>
        <position position="158"/>
    </location>
</feature>
<organism evidence="8 9">
    <name type="scientific">Bodo saltans</name>
    <name type="common">Flagellated protozoan</name>
    <dbReference type="NCBI Taxonomy" id="75058"/>
    <lineage>
        <taxon>Eukaryota</taxon>
        <taxon>Discoba</taxon>
        <taxon>Euglenozoa</taxon>
        <taxon>Kinetoplastea</taxon>
        <taxon>Metakinetoplastina</taxon>
        <taxon>Eubodonida</taxon>
        <taxon>Bodonidae</taxon>
        <taxon>Bodo</taxon>
    </lineage>
</organism>
<evidence type="ECO:0000256" key="4">
    <source>
        <dbReference type="ARBA" id="ARBA00049203"/>
    </source>
</evidence>
<keyword evidence="3 5" id="KW-0378">Hydrolase</keyword>
<dbReference type="EC" id="3.1.1.-" evidence="5"/>
<evidence type="ECO:0000313" key="8">
    <source>
        <dbReference type="EMBL" id="CUI15511.1"/>
    </source>
</evidence>
<sequence>MEGISQLVELPSLSTIHLRRYGPTDEEWQVSNTSSLTGLPPVLICVHGAGMSSMSFGPVAAIISAAQVSDEHSFACRVVSIDLPCHGDSADGPQAEAGLTLDNLVAHFVATVLHLKRVAFPKTDRFFYAGHSLGGSIVAFGATDVALAPFLGGVVMLDIVENVAKLSLRYMNSVLDKRPASFESSREAAHWFVTQGGMFNESIAQLTTPFLLRQESEKGPFMWRTNLRKTEPCWPTWFEGLDQRFVSLTCPKMLLLATTDRLDNELTTAHMQGKFQLEVVGTQGHYVMEDEPTVVAAKLMRFICRVDMLSNKLSLLNRRLSAQTQANAVS</sequence>
<accession>A0A0S4KPE9</accession>
<dbReference type="InterPro" id="IPR016812">
    <property type="entry name" value="PPase_methylesterase_euk"/>
</dbReference>
<keyword evidence="2 5" id="KW-0719">Serine esterase</keyword>
<dbReference type="SUPFAM" id="SSF53474">
    <property type="entry name" value="alpha/beta-Hydrolases"/>
    <property type="match status" value="1"/>
</dbReference>
<feature type="active site" evidence="6">
    <location>
        <position position="285"/>
    </location>
</feature>
<keyword evidence="9" id="KW-1185">Reference proteome</keyword>
<dbReference type="PANTHER" id="PTHR14189:SF0">
    <property type="entry name" value="PROTEIN PHOSPHATASE METHYLESTERASE 1"/>
    <property type="match status" value="1"/>
</dbReference>
<dbReference type="InterPro" id="IPR000073">
    <property type="entry name" value="AB_hydrolase_1"/>
</dbReference>
<dbReference type="AlphaFoldDB" id="A0A0S4KPE9"/>
<reference evidence="9" key="1">
    <citation type="submission" date="2015-09" db="EMBL/GenBank/DDBJ databases">
        <authorList>
            <consortium name="Pathogen Informatics"/>
        </authorList>
    </citation>
    <scope>NUCLEOTIDE SEQUENCE [LARGE SCALE GENOMIC DNA]</scope>
    <source>
        <strain evidence="9">Lake Konstanz</strain>
    </source>
</reference>
<name>A0A0S4KPE9_BODSA</name>
<protein>
    <recommendedName>
        <fullName evidence="5">Protein phosphatase methylesterase 1</fullName>
        <shortName evidence="5">PME-1</shortName>
        <ecNumber evidence="5">3.1.1.-</ecNumber>
    </recommendedName>
</protein>
<gene>
    <name evidence="8" type="ORF">BSAL_45030</name>
</gene>
<evidence type="ECO:0000256" key="2">
    <source>
        <dbReference type="ARBA" id="ARBA00022487"/>
    </source>
</evidence>
<evidence type="ECO:0000256" key="6">
    <source>
        <dbReference type="PIRSR" id="PIRSR022950-1"/>
    </source>
</evidence>
<dbReference type="VEuPathDB" id="TriTrypDB:BSAL_45030"/>
<dbReference type="PANTHER" id="PTHR14189">
    <property type="entry name" value="PROTEIN PHOSPHATASE METHYLESTERASE-1 RELATED"/>
    <property type="match status" value="1"/>
</dbReference>
<dbReference type="Gene3D" id="3.40.50.1820">
    <property type="entry name" value="alpha/beta hydrolase"/>
    <property type="match status" value="1"/>
</dbReference>
<evidence type="ECO:0000256" key="5">
    <source>
        <dbReference type="PIRNR" id="PIRNR022950"/>
    </source>
</evidence>
<dbReference type="PIRSF" id="PIRSF022950">
    <property type="entry name" value="PPase_methylesterase_euk"/>
    <property type="match status" value="1"/>
</dbReference>
<dbReference type="GO" id="GO:0051723">
    <property type="term" value="F:protein methylesterase activity"/>
    <property type="evidence" value="ECO:0007669"/>
    <property type="project" value="UniProtKB-EC"/>
</dbReference>
<evidence type="ECO:0000256" key="1">
    <source>
        <dbReference type="ARBA" id="ARBA00008645"/>
    </source>
</evidence>
<feature type="active site" evidence="6">
    <location>
        <position position="132"/>
    </location>
</feature>
<dbReference type="Pfam" id="PF12697">
    <property type="entry name" value="Abhydrolase_6"/>
    <property type="match status" value="1"/>
</dbReference>